<comment type="caution">
    <text evidence="2">The sequence shown here is derived from an EMBL/GenBank/DDBJ whole genome shotgun (WGS) entry which is preliminary data.</text>
</comment>
<evidence type="ECO:0000256" key="1">
    <source>
        <dbReference type="SAM" id="SignalP"/>
    </source>
</evidence>
<keyword evidence="3" id="KW-1185">Reference proteome</keyword>
<proteinExistence type="predicted"/>
<protein>
    <submittedName>
        <fullName evidence="2">Uncharacterized protein</fullName>
    </submittedName>
</protein>
<keyword evidence="1" id="KW-0732">Signal</keyword>
<evidence type="ECO:0000313" key="3">
    <source>
        <dbReference type="Proteomes" id="UP000460626"/>
    </source>
</evidence>
<sequence length="192" mass="21443">MIARAAFLLCALVVATVPVQAQDDTTGRVPFLPHVFFELQDGRVYSDGRLRSPEAVRNCSTETMNCIASEPFTVTWPTNCQFSGVGDQWQVGEIETSVVSEMTERRHLYDAVLQIGRTTGRNNELYFFEQRRGLVRIVYDPRQRGILANLATDADFLDELSRGPNITQDGFLVAKRVGSELLGACNTEPTPR</sequence>
<dbReference type="AlphaFoldDB" id="A0A844ZZU5"/>
<evidence type="ECO:0000313" key="2">
    <source>
        <dbReference type="EMBL" id="MXO92780.1"/>
    </source>
</evidence>
<dbReference type="EMBL" id="WTYH01000001">
    <property type="protein sequence ID" value="MXO92780.1"/>
    <property type="molecule type" value="Genomic_DNA"/>
</dbReference>
<gene>
    <name evidence="2" type="ORF">GRI62_04045</name>
</gene>
<accession>A0A844ZZU5</accession>
<name>A0A844ZZU5_9SPHN</name>
<dbReference type="Proteomes" id="UP000460626">
    <property type="component" value="Unassembled WGS sequence"/>
</dbReference>
<dbReference type="RefSeq" id="WP_131452120.1">
    <property type="nucleotide sequence ID" value="NZ_BMJK01000001.1"/>
</dbReference>
<feature type="chain" id="PRO_5032600400" evidence="1">
    <location>
        <begin position="22"/>
        <end position="192"/>
    </location>
</feature>
<reference evidence="2 3" key="1">
    <citation type="submission" date="2019-12" db="EMBL/GenBank/DDBJ databases">
        <title>Genomic-based taxomic classification of the family Erythrobacteraceae.</title>
        <authorList>
            <person name="Xu L."/>
        </authorList>
    </citation>
    <scope>NUCLEOTIDE SEQUENCE [LARGE SCALE GENOMIC DNA]</scope>
    <source>
        <strain evidence="2 3">RC4-10-4</strain>
    </source>
</reference>
<feature type="signal peptide" evidence="1">
    <location>
        <begin position="1"/>
        <end position="21"/>
    </location>
</feature>
<organism evidence="2 3">
    <name type="scientific">Aurantiacibacter arachoides</name>
    <dbReference type="NCBI Taxonomy" id="1850444"/>
    <lineage>
        <taxon>Bacteria</taxon>
        <taxon>Pseudomonadati</taxon>
        <taxon>Pseudomonadota</taxon>
        <taxon>Alphaproteobacteria</taxon>
        <taxon>Sphingomonadales</taxon>
        <taxon>Erythrobacteraceae</taxon>
        <taxon>Aurantiacibacter</taxon>
    </lineage>
</organism>